<evidence type="ECO:0000259" key="12">
    <source>
        <dbReference type="Pfam" id="PF21760"/>
    </source>
</evidence>
<feature type="transmembrane region" description="Helical" evidence="9">
    <location>
        <begin position="679"/>
        <end position="700"/>
    </location>
</feature>
<dbReference type="AlphaFoldDB" id="A0A975J026"/>
<feature type="domain" description="Protein translocase subunit SecDF P1" evidence="12">
    <location>
        <begin position="96"/>
        <end position="156"/>
    </location>
</feature>
<dbReference type="PANTHER" id="PTHR30081:SF1">
    <property type="entry name" value="PROTEIN TRANSLOCASE SUBUNIT SECD"/>
    <property type="match status" value="1"/>
</dbReference>
<dbReference type="SUPFAM" id="SSF82866">
    <property type="entry name" value="Multidrug efflux transporter AcrB transmembrane domain"/>
    <property type="match status" value="2"/>
</dbReference>
<gene>
    <name evidence="9 14" type="primary">secD</name>
    <name evidence="10" type="synonym">secF</name>
    <name evidence="14" type="ORF">KBB96_00645</name>
</gene>
<feature type="transmembrane region" description="Helical" evidence="9">
    <location>
        <begin position="371"/>
        <end position="391"/>
    </location>
</feature>
<evidence type="ECO:0000256" key="6">
    <source>
        <dbReference type="ARBA" id="ARBA00022989"/>
    </source>
</evidence>
<keyword evidence="8 9" id="KW-0472">Membrane</keyword>
<comment type="subcellular location">
    <subcellularLocation>
        <location evidence="1 9">Cell membrane</location>
        <topology evidence="1 9">Multi-pass membrane protein</topology>
    </subcellularLocation>
</comment>
<dbReference type="PANTHER" id="PTHR30081">
    <property type="entry name" value="PROTEIN-EXPORT MEMBRANE PROTEIN SEC"/>
    <property type="match status" value="1"/>
</dbReference>
<dbReference type="KEGG" id="lamb:KBB96_00645"/>
<dbReference type="NCBIfam" id="TIGR01129">
    <property type="entry name" value="secD"/>
    <property type="match status" value="1"/>
</dbReference>
<dbReference type="RefSeq" id="WP_211631559.1">
    <property type="nucleotide sequence ID" value="NZ_CP073100.1"/>
</dbReference>
<dbReference type="Pfam" id="PF21760">
    <property type="entry name" value="SecD_1st"/>
    <property type="match status" value="1"/>
</dbReference>
<evidence type="ECO:0000256" key="9">
    <source>
        <dbReference type="HAMAP-Rule" id="MF_01463"/>
    </source>
</evidence>
<dbReference type="Gene3D" id="3.30.70.3400">
    <property type="match status" value="1"/>
</dbReference>
<evidence type="ECO:0000256" key="4">
    <source>
        <dbReference type="ARBA" id="ARBA00022692"/>
    </source>
</evidence>
<name>A0A975J026_9BACT</name>
<keyword evidence="2 9" id="KW-0813">Transport</keyword>
<dbReference type="InterPro" id="IPR048631">
    <property type="entry name" value="SecD_1st"/>
</dbReference>
<feature type="domain" description="Protein export membrane protein SecD/SecF C-terminal" evidence="11">
    <location>
        <begin position="296"/>
        <end position="462"/>
    </location>
</feature>
<reference evidence="14" key="1">
    <citation type="submission" date="2021-04" db="EMBL/GenBank/DDBJ databases">
        <title>Luteolibacter sp. 32A isolated from the skin of an Anderson's salamander (Ambystoma andersonii).</title>
        <authorList>
            <person name="Spergser J."/>
            <person name="Busse H.-J."/>
        </authorList>
    </citation>
    <scope>NUCLEOTIDE SEQUENCE</scope>
    <source>
        <strain evidence="14">32A</strain>
    </source>
</reference>
<feature type="transmembrane region" description="Helical" evidence="9">
    <location>
        <begin position="624"/>
        <end position="645"/>
    </location>
</feature>
<feature type="transmembrane region" description="Helical" evidence="9">
    <location>
        <begin position="759"/>
        <end position="783"/>
    </location>
</feature>
<dbReference type="GO" id="GO:0006605">
    <property type="term" value="P:protein targeting"/>
    <property type="evidence" value="ECO:0007669"/>
    <property type="project" value="UniProtKB-UniRule"/>
</dbReference>
<dbReference type="InterPro" id="IPR048634">
    <property type="entry name" value="SecD_SecF_C"/>
</dbReference>
<keyword evidence="5 9" id="KW-0653">Protein transport</keyword>
<feature type="transmembrane region" description="Helical" evidence="9">
    <location>
        <begin position="12"/>
        <end position="29"/>
    </location>
</feature>
<feature type="domain" description="Protein export membrane protein SecD/SecF C-terminal" evidence="11">
    <location>
        <begin position="609"/>
        <end position="785"/>
    </location>
</feature>
<dbReference type="InterPro" id="IPR055344">
    <property type="entry name" value="SecD_SecF_C_bact"/>
</dbReference>
<dbReference type="InterPro" id="IPR022813">
    <property type="entry name" value="SecD/SecF_arch_bac"/>
</dbReference>
<protein>
    <recommendedName>
        <fullName evidence="9 10">Multifunctional fusion protein</fullName>
    </recommendedName>
    <domain>
        <recommendedName>
            <fullName evidence="9">Protein translocase subunit SecD</fullName>
        </recommendedName>
    </domain>
    <domain>
        <recommendedName>
            <fullName evidence="10">Protein-export membrane protein SecF</fullName>
        </recommendedName>
    </domain>
</protein>
<feature type="transmembrane region" description="Helical" evidence="9">
    <location>
        <begin position="41"/>
        <end position="58"/>
    </location>
</feature>
<dbReference type="InterPro" id="IPR054384">
    <property type="entry name" value="SecDF_P1_head"/>
</dbReference>
<keyword evidence="6 9" id="KW-1133">Transmembrane helix</keyword>
<dbReference type="HAMAP" id="MF_01463_B">
    <property type="entry name" value="SecD_B"/>
    <property type="match status" value="1"/>
</dbReference>
<feature type="transmembrane region" description="Helical" evidence="9">
    <location>
        <begin position="440"/>
        <end position="464"/>
    </location>
</feature>
<comment type="similarity">
    <text evidence="9">Belongs to the SecD/SecF family. SecD subfamily.</text>
</comment>
<dbReference type="Proteomes" id="UP000676169">
    <property type="component" value="Chromosome"/>
</dbReference>
<dbReference type="Gene3D" id="3.30.1360.200">
    <property type="match status" value="1"/>
</dbReference>
<comment type="function">
    <text evidence="9">Part of the Sec protein translocase complex. Interacts with the SecYEG preprotein conducting channel. SecDF uses the proton motive force (PMF) to complete protein translocation after the ATP-dependent function of SecA.</text>
</comment>
<feature type="transmembrane region" description="Helical" evidence="9">
    <location>
        <begin position="412"/>
        <end position="434"/>
    </location>
</feature>
<keyword evidence="15" id="KW-1185">Reference proteome</keyword>
<accession>A0A975J026</accession>
<dbReference type="PRINTS" id="PR01755">
    <property type="entry name" value="SECFTRNLCASE"/>
</dbReference>
<evidence type="ECO:0000313" key="15">
    <source>
        <dbReference type="Proteomes" id="UP000676169"/>
    </source>
</evidence>
<feature type="transmembrane region" description="Helical" evidence="9">
    <location>
        <begin position="343"/>
        <end position="365"/>
    </location>
</feature>
<dbReference type="GO" id="GO:0015450">
    <property type="term" value="F:protein-transporting ATPase activity"/>
    <property type="evidence" value="ECO:0007669"/>
    <property type="project" value="InterPro"/>
</dbReference>
<comment type="subunit">
    <text evidence="9">Forms a complex with SecF. Part of the essential Sec protein translocation apparatus which comprises SecA, SecYEG and auxiliary proteins SecDF. Other proteins may also be involved.</text>
</comment>
<evidence type="ECO:0000313" key="14">
    <source>
        <dbReference type="EMBL" id="QUE51420.1"/>
    </source>
</evidence>
<feature type="domain" description="SecDF P1 head subdomain" evidence="13">
    <location>
        <begin position="193"/>
        <end position="289"/>
    </location>
</feature>
<evidence type="ECO:0000259" key="13">
    <source>
        <dbReference type="Pfam" id="PF22599"/>
    </source>
</evidence>
<evidence type="ECO:0000256" key="7">
    <source>
        <dbReference type="ARBA" id="ARBA00023010"/>
    </source>
</evidence>
<dbReference type="Pfam" id="PF02355">
    <property type="entry name" value="SecD_SecF_C"/>
    <property type="match status" value="2"/>
</dbReference>
<keyword evidence="4 9" id="KW-0812">Transmembrane</keyword>
<evidence type="ECO:0000256" key="5">
    <source>
        <dbReference type="ARBA" id="ARBA00022927"/>
    </source>
</evidence>
<feature type="transmembrane region" description="Helical" evidence="9">
    <location>
        <begin position="652"/>
        <end position="673"/>
    </location>
</feature>
<dbReference type="HAMAP" id="MF_01464_B">
    <property type="entry name" value="SecF_B"/>
    <property type="match status" value="1"/>
</dbReference>
<sequence>MLAAAFFEDAHTIFILGLILLVLFVWYFFTEIERRKRNVGSALLLGVTTVCLASVFPLKERLKGGIDIVGGSAFTLRVQQREDESGKKEAVTKREVDQAIKVIEQRLNSGGTSEPLIAAQGDDKILVQMPGVSPEEAKKIRETLERVAHLELRQVHPNTMQLAAAIQAGTELSPPGYKVFTEKHHDADGNAITTPILLSRRVALSGTDVSRANPSTQQMGAVDIELNGKGAEKMIALTEHMQINVDRIAIVLDNEVISAPVVQHVPLSKNFVISGVDRPGEAQELANALMNPLENGLKVEEERSVSPLLGAAIVKQGVWSGVLGLTLTFLFVLAYYRVAGIVAILGLILNTIMLFGVMAICGFTFSLPGIAGMVLTIGVAVDANVLINERLREELDHGKSLKTAISAAYDKAFSAILDANVTSLITAIILFWLASSTVKGFAVTLTIGLLCSMFSAILATRVLFRWGVDLGVLKKLSFLNLIKSKHFDFLGKRVACVSVSIVLTLVSIGAFFWKQERAFGIDFTGGTRIQFLTGADAISNLDAEKVLADASLNLHKTAYVQDEQNPTSGHLLTVRCDSRDTDVVIAKLREHYPVLSEKVTKDGKETYKIDASHEEVSALVGSGFLKTSGLALGLGLLGIFIYVAIRFEFSFAVGAFVAILHDCIVSAGAVVLLGRELSLIHVGAILTIAGYSINDTIIIFDRIRENMRSVNFTGHSLEEIMNEAINSTLSRTILTSTATLVSVLSLAILGGASLRDFSLVILVGIIIGTYSSIFVASPFVLWWGRHRANKLRDDGIGTNDVTEAKPAAN</sequence>
<keyword evidence="7 9" id="KW-0811">Translocation</keyword>
<dbReference type="EMBL" id="CP073100">
    <property type="protein sequence ID" value="QUE51420.1"/>
    <property type="molecule type" value="Genomic_DNA"/>
</dbReference>
<dbReference type="Gene3D" id="1.20.1640.10">
    <property type="entry name" value="Multidrug efflux transporter AcrB transmembrane domain"/>
    <property type="match status" value="2"/>
</dbReference>
<feature type="transmembrane region" description="Helical" evidence="9">
    <location>
        <begin position="733"/>
        <end position="753"/>
    </location>
</feature>
<evidence type="ECO:0000256" key="1">
    <source>
        <dbReference type="ARBA" id="ARBA00004651"/>
    </source>
</evidence>
<comment type="caution">
    <text evidence="9">Lacks conserved residue(s) required for the propagation of feature annotation.</text>
</comment>
<dbReference type="Pfam" id="PF22599">
    <property type="entry name" value="SecDF_P1_head"/>
    <property type="match status" value="1"/>
</dbReference>
<organism evidence="14 15">
    <name type="scientific">Luteolibacter ambystomatis</name>
    <dbReference type="NCBI Taxonomy" id="2824561"/>
    <lineage>
        <taxon>Bacteria</taxon>
        <taxon>Pseudomonadati</taxon>
        <taxon>Verrucomicrobiota</taxon>
        <taxon>Verrucomicrobiia</taxon>
        <taxon>Verrucomicrobiales</taxon>
        <taxon>Verrucomicrobiaceae</taxon>
        <taxon>Luteolibacter</taxon>
    </lineage>
</organism>
<dbReference type="InterPro" id="IPR022645">
    <property type="entry name" value="SecD/SecF_bac"/>
</dbReference>
<evidence type="ECO:0000256" key="8">
    <source>
        <dbReference type="ARBA" id="ARBA00023136"/>
    </source>
</evidence>
<evidence type="ECO:0000259" key="11">
    <source>
        <dbReference type="Pfam" id="PF02355"/>
    </source>
</evidence>
<dbReference type="GO" id="GO:0005886">
    <property type="term" value="C:plasma membrane"/>
    <property type="evidence" value="ECO:0007669"/>
    <property type="project" value="UniProtKB-SubCell"/>
</dbReference>
<comment type="similarity">
    <text evidence="10">Belongs to the SecD/SecF family. SecF subfamily.</text>
</comment>
<dbReference type="InterPro" id="IPR005665">
    <property type="entry name" value="SecF_bac"/>
</dbReference>
<evidence type="ECO:0000256" key="10">
    <source>
        <dbReference type="HAMAP-Rule" id="MF_01464"/>
    </source>
</evidence>
<evidence type="ECO:0000256" key="3">
    <source>
        <dbReference type="ARBA" id="ARBA00022475"/>
    </source>
</evidence>
<comment type="subunit">
    <text evidence="10">Forms a complex with SecD. Part of the essential Sec protein translocation apparatus which comprises SecA, SecYEG and auxiliary proteins SecDF. Other proteins may also be involved.</text>
</comment>
<proteinExistence type="inferred from homology"/>
<dbReference type="GO" id="GO:0065002">
    <property type="term" value="P:intracellular protein transmembrane transport"/>
    <property type="evidence" value="ECO:0007669"/>
    <property type="project" value="UniProtKB-UniRule"/>
</dbReference>
<dbReference type="InterPro" id="IPR005791">
    <property type="entry name" value="SecD"/>
</dbReference>
<feature type="transmembrane region" description="Helical" evidence="9">
    <location>
        <begin position="494"/>
        <end position="513"/>
    </location>
</feature>
<keyword evidence="3 9" id="KW-1003">Cell membrane</keyword>
<evidence type="ECO:0000256" key="2">
    <source>
        <dbReference type="ARBA" id="ARBA00022448"/>
    </source>
</evidence>
<dbReference type="NCBIfam" id="TIGR00966">
    <property type="entry name" value="transloc_SecF"/>
    <property type="match status" value="1"/>
</dbReference>
<dbReference type="NCBIfam" id="TIGR00916">
    <property type="entry name" value="2A0604s01"/>
    <property type="match status" value="1"/>
</dbReference>
<dbReference type="GO" id="GO:0043952">
    <property type="term" value="P:protein transport by the Sec complex"/>
    <property type="evidence" value="ECO:0007669"/>
    <property type="project" value="UniProtKB-UniRule"/>
</dbReference>
<feature type="transmembrane region" description="Helical" evidence="9">
    <location>
        <begin position="317"/>
        <end position="336"/>
    </location>
</feature>